<protein>
    <submittedName>
        <fullName evidence="8">YbfB/YjiJ family MFS transporter</fullName>
    </submittedName>
</protein>
<evidence type="ECO:0000256" key="4">
    <source>
        <dbReference type="ARBA" id="ARBA00022989"/>
    </source>
</evidence>
<dbReference type="Proteomes" id="UP000639775">
    <property type="component" value="Unassembled WGS sequence"/>
</dbReference>
<organism evidence="8 9">
    <name type="scientific">Roseovarius gahaiensis</name>
    <dbReference type="NCBI Taxonomy" id="2716691"/>
    <lineage>
        <taxon>Bacteria</taxon>
        <taxon>Pseudomonadati</taxon>
        <taxon>Pseudomonadota</taxon>
        <taxon>Alphaproteobacteria</taxon>
        <taxon>Rhodobacterales</taxon>
        <taxon>Roseobacteraceae</taxon>
        <taxon>Roseovarius</taxon>
    </lineage>
</organism>
<evidence type="ECO:0000256" key="3">
    <source>
        <dbReference type="ARBA" id="ARBA00022692"/>
    </source>
</evidence>
<feature type="transmembrane region" description="Helical" evidence="6">
    <location>
        <begin position="174"/>
        <end position="197"/>
    </location>
</feature>
<evidence type="ECO:0000313" key="9">
    <source>
        <dbReference type="Proteomes" id="UP000639775"/>
    </source>
</evidence>
<dbReference type="PANTHER" id="PTHR43124:SF3">
    <property type="entry name" value="CHLORAMPHENICOL EFFLUX PUMP RV0191"/>
    <property type="match status" value="1"/>
</dbReference>
<evidence type="ECO:0000313" key="8">
    <source>
        <dbReference type="EMBL" id="NHQ75394.1"/>
    </source>
</evidence>
<feature type="transmembrane region" description="Helical" evidence="6">
    <location>
        <begin position="147"/>
        <end position="168"/>
    </location>
</feature>
<feature type="transmembrane region" description="Helical" evidence="6">
    <location>
        <begin position="88"/>
        <end position="107"/>
    </location>
</feature>
<proteinExistence type="predicted"/>
<dbReference type="GO" id="GO:0005886">
    <property type="term" value="C:plasma membrane"/>
    <property type="evidence" value="ECO:0007669"/>
    <property type="project" value="UniProtKB-SubCell"/>
</dbReference>
<comment type="caution">
    <text evidence="8">The sequence shown here is derived from an EMBL/GenBank/DDBJ whole genome shotgun (WGS) entry which is preliminary data.</text>
</comment>
<dbReference type="Gene3D" id="1.20.1250.20">
    <property type="entry name" value="MFS general substrate transporter like domains"/>
    <property type="match status" value="1"/>
</dbReference>
<feature type="domain" description="Major facilitator superfamily (MFS) profile" evidence="7">
    <location>
        <begin position="19"/>
        <end position="401"/>
    </location>
</feature>
<gene>
    <name evidence="8" type="ORF">HAT86_13120</name>
</gene>
<feature type="transmembrane region" description="Helical" evidence="6">
    <location>
        <begin position="113"/>
        <end position="135"/>
    </location>
</feature>
<dbReference type="RefSeq" id="WP_167198556.1">
    <property type="nucleotide sequence ID" value="NZ_JAAORB010000032.1"/>
</dbReference>
<dbReference type="InterPro" id="IPR020846">
    <property type="entry name" value="MFS_dom"/>
</dbReference>
<evidence type="ECO:0000256" key="1">
    <source>
        <dbReference type="ARBA" id="ARBA00004651"/>
    </source>
</evidence>
<dbReference type="Pfam" id="PF07690">
    <property type="entry name" value="MFS_1"/>
    <property type="match status" value="1"/>
</dbReference>
<feature type="transmembrane region" description="Helical" evidence="6">
    <location>
        <begin position="61"/>
        <end position="81"/>
    </location>
</feature>
<keyword evidence="5 6" id="KW-0472">Membrane</keyword>
<dbReference type="SUPFAM" id="SSF103473">
    <property type="entry name" value="MFS general substrate transporter"/>
    <property type="match status" value="1"/>
</dbReference>
<feature type="transmembrane region" description="Helical" evidence="6">
    <location>
        <begin position="348"/>
        <end position="368"/>
    </location>
</feature>
<reference evidence="8" key="1">
    <citation type="submission" date="2020-03" db="EMBL/GenBank/DDBJ databases">
        <title>Roseovarius gahaiensis sp. nov., isolated from Gahai Saline Lake, China.</title>
        <authorList>
            <person name="Sun X."/>
        </authorList>
    </citation>
    <scope>NUCLEOTIDE SEQUENCE</scope>
    <source>
        <strain evidence="8">GH877</strain>
    </source>
</reference>
<dbReference type="AlphaFoldDB" id="A0A967EL04"/>
<dbReference type="InterPro" id="IPR036259">
    <property type="entry name" value="MFS_trans_sf"/>
</dbReference>
<feature type="transmembrane region" description="Helical" evidence="6">
    <location>
        <begin position="374"/>
        <end position="396"/>
    </location>
</feature>
<dbReference type="InterPro" id="IPR050189">
    <property type="entry name" value="MFS_Efflux_Transporters"/>
</dbReference>
<feature type="transmembrane region" description="Helical" evidence="6">
    <location>
        <begin position="217"/>
        <end position="242"/>
    </location>
</feature>
<dbReference type="PROSITE" id="PS50850">
    <property type="entry name" value="MFS"/>
    <property type="match status" value="1"/>
</dbReference>
<keyword evidence="4 6" id="KW-1133">Transmembrane helix</keyword>
<evidence type="ECO:0000259" key="7">
    <source>
        <dbReference type="PROSITE" id="PS50850"/>
    </source>
</evidence>
<keyword evidence="3 6" id="KW-0812">Transmembrane</keyword>
<dbReference type="InterPro" id="IPR011701">
    <property type="entry name" value="MFS"/>
</dbReference>
<dbReference type="GO" id="GO:0022857">
    <property type="term" value="F:transmembrane transporter activity"/>
    <property type="evidence" value="ECO:0007669"/>
    <property type="project" value="InterPro"/>
</dbReference>
<feature type="transmembrane region" description="Helical" evidence="6">
    <location>
        <begin position="21"/>
        <end position="41"/>
    </location>
</feature>
<sequence>MGRDGDIPVKTEDRTITYFHSLSAAGFVATAISFGPARMGFGLFVPDFRSAFSMSTSTVGFVSSLGFTGFFIGLLAAQWMLSRQGPAAPVLFGLAAASAGLATVAIAPNVFVLAVGVFLAASSAGFAWTPFNDAVHRKIEGADSASALSEISSGTSVGIFATGLAALWMVHAGISWRLCWMIFAIAALIGLACNYAVLRQIDEVAPAKRSAQKWTSLLQTVAAPLFAIAFVFGATSAIYIAFAVDYMAEVGGIPGLSKDTTPALVFVVYGLFGLTGLLTARLQYLIGLPWLVRSLMLAGALSLAVIAISPGSWVGLIVSAGLQGVHVMGTSAVLALWSERLFPALPSFSFTAALLATAAGNVLGPALAGVASTAFGAPAMFLAAASLPAVTLIALVGRRTVAAIRIVDY</sequence>
<name>A0A967EL04_9RHOB</name>
<evidence type="ECO:0000256" key="2">
    <source>
        <dbReference type="ARBA" id="ARBA00022475"/>
    </source>
</evidence>
<dbReference type="EMBL" id="JAAORB010000032">
    <property type="protein sequence ID" value="NHQ75394.1"/>
    <property type="molecule type" value="Genomic_DNA"/>
</dbReference>
<keyword evidence="2" id="KW-1003">Cell membrane</keyword>
<evidence type="ECO:0000256" key="5">
    <source>
        <dbReference type="ARBA" id="ARBA00023136"/>
    </source>
</evidence>
<keyword evidence="9" id="KW-1185">Reference proteome</keyword>
<evidence type="ECO:0000256" key="6">
    <source>
        <dbReference type="SAM" id="Phobius"/>
    </source>
</evidence>
<accession>A0A967EL04</accession>
<comment type="subcellular location">
    <subcellularLocation>
        <location evidence="1">Cell membrane</location>
        <topology evidence="1">Multi-pass membrane protein</topology>
    </subcellularLocation>
</comment>
<dbReference type="PANTHER" id="PTHR43124">
    <property type="entry name" value="PURINE EFFLUX PUMP PBUE"/>
    <property type="match status" value="1"/>
</dbReference>
<feature type="transmembrane region" description="Helical" evidence="6">
    <location>
        <begin position="262"/>
        <end position="278"/>
    </location>
</feature>